<keyword evidence="3" id="KW-0028">Amino-acid biosynthesis</keyword>
<dbReference type="EC" id="3.1.3.3" evidence="3"/>
<dbReference type="NCBIfam" id="TIGR01549">
    <property type="entry name" value="HAD-SF-IA-v1"/>
    <property type="match status" value="1"/>
</dbReference>
<comment type="catalytic activity">
    <reaction evidence="3">
        <text>O-phospho-D-serine + H2O = D-serine + phosphate</text>
        <dbReference type="Rhea" id="RHEA:24873"/>
        <dbReference type="ChEBI" id="CHEBI:15377"/>
        <dbReference type="ChEBI" id="CHEBI:35247"/>
        <dbReference type="ChEBI" id="CHEBI:43474"/>
        <dbReference type="ChEBI" id="CHEBI:58680"/>
        <dbReference type="EC" id="3.1.3.3"/>
    </reaction>
</comment>
<dbReference type="InterPro" id="IPR044266">
    <property type="entry name" value="PSP_YsaA"/>
</dbReference>
<comment type="pathway">
    <text evidence="3">Amino-acid biosynthesis; L-serine biosynthesis; L-serine from 3-phospho-D-glycerate: step 3/3.</text>
</comment>
<dbReference type="SFLD" id="SFLDG01135">
    <property type="entry name" value="C1.5.6:_HAD__Beta-PGM__Phospha"/>
    <property type="match status" value="1"/>
</dbReference>
<dbReference type="InterPro" id="IPR051400">
    <property type="entry name" value="HAD-like_hydrolase"/>
</dbReference>
<comment type="cofactor">
    <cofactor evidence="3">
        <name>Mg(2+)</name>
        <dbReference type="ChEBI" id="CHEBI:18420"/>
    </cofactor>
    <cofactor evidence="3">
        <name>Co(2+)</name>
        <dbReference type="ChEBI" id="CHEBI:48828"/>
    </cofactor>
</comment>
<reference evidence="4 5" key="1">
    <citation type="submission" date="2017-09" db="EMBL/GenBank/DDBJ databases">
        <title>Complete Genome Sequences of Two Strains of the Meat Spoilage Bacterium Brochothrix thermosphacta Isolated from Ground Chicken.</title>
        <authorList>
            <person name="Paoli G.C."/>
            <person name="Wijey C."/>
            <person name="Chen C.-Y."/>
            <person name="Nguyen L."/>
            <person name="Yan X."/>
            <person name="Irwin P.L."/>
        </authorList>
    </citation>
    <scope>NUCLEOTIDE SEQUENCE [LARGE SCALE GENOMIC DNA]</scope>
    <source>
        <strain evidence="4 5">BI</strain>
    </source>
</reference>
<evidence type="ECO:0000313" key="4">
    <source>
        <dbReference type="EMBL" id="ATF26302.1"/>
    </source>
</evidence>
<dbReference type="SUPFAM" id="SSF56784">
    <property type="entry name" value="HAD-like"/>
    <property type="match status" value="1"/>
</dbReference>
<keyword evidence="5" id="KW-1185">Reference proteome</keyword>
<sequence length="262" mass="29932">MTIKTIVFDLDDTLLWDEKSIATAFERTCHEAAIEKKIDATLFEQKVRAAARALYESYPVFDYTQQIGINPFEGLWGGFDDPTPEFQQLRAIAPDYRQSAWYEGLLSFAVDDKEYALKLSERFVEVRRESPFLYPETLSVLEKLQKNYQLVMLTNGAPSLQNEKLAITPELKGYFDRIIISGDFGYGKPDKRLFEYLLLETGANIAETLMVGDNLKTDILGASRIGMASAWINREDKIPNLEVTPTYEIKNLSELEHLLHSI</sequence>
<keyword evidence="3" id="KW-0718">Serine biosynthesis</keyword>
<gene>
    <name evidence="4" type="ORF">CNY62_07885</name>
</gene>
<comment type="similarity">
    <text evidence="3">Belongs to the HAD-like hydrolase superfamily.</text>
</comment>
<dbReference type="GO" id="GO:0036424">
    <property type="term" value="F:L-phosphoserine phosphatase activity"/>
    <property type="evidence" value="ECO:0007669"/>
    <property type="project" value="UniProtKB-UniRule"/>
</dbReference>
<organism evidence="4 5">
    <name type="scientific">Brochothrix thermosphacta</name>
    <name type="common">Microbacterium thermosphactum</name>
    <dbReference type="NCBI Taxonomy" id="2756"/>
    <lineage>
        <taxon>Bacteria</taxon>
        <taxon>Bacillati</taxon>
        <taxon>Bacillota</taxon>
        <taxon>Bacilli</taxon>
        <taxon>Bacillales</taxon>
        <taxon>Listeriaceae</taxon>
        <taxon>Brochothrix</taxon>
    </lineage>
</organism>
<dbReference type="Proteomes" id="UP000243591">
    <property type="component" value="Chromosome"/>
</dbReference>
<dbReference type="RefSeq" id="WP_069125355.1">
    <property type="nucleotide sequence ID" value="NZ_CP023483.1"/>
</dbReference>
<dbReference type="Pfam" id="PF00702">
    <property type="entry name" value="Hydrolase"/>
    <property type="match status" value="1"/>
</dbReference>
<comment type="catalytic activity">
    <reaction evidence="3">
        <text>O-phospho-L-serine + H2O = L-serine + phosphate</text>
        <dbReference type="Rhea" id="RHEA:21208"/>
        <dbReference type="ChEBI" id="CHEBI:15377"/>
        <dbReference type="ChEBI" id="CHEBI:33384"/>
        <dbReference type="ChEBI" id="CHEBI:43474"/>
        <dbReference type="ChEBI" id="CHEBI:57524"/>
        <dbReference type="EC" id="3.1.3.3"/>
    </reaction>
</comment>
<comment type="function">
    <text evidence="3">Catalyzes the last step of the phosphorylated serine biosynthetic pathway, i.e. dephosphorylation of O-phospho-L-serine to form L-serine.</text>
</comment>
<dbReference type="STRING" id="2756.BFR44_09420"/>
<evidence type="ECO:0000256" key="3">
    <source>
        <dbReference type="HAMAP-Rule" id="MF_02240"/>
    </source>
</evidence>
<name>A0A1D2JVZ4_BROTH</name>
<evidence type="ECO:0000256" key="2">
    <source>
        <dbReference type="ARBA" id="ARBA00022842"/>
    </source>
</evidence>
<dbReference type="PANTHER" id="PTHR46470:SF3">
    <property type="entry name" value="N-ACYLNEURAMINATE-9-PHOSPHATASE"/>
    <property type="match status" value="1"/>
</dbReference>
<proteinExistence type="inferred from homology"/>
<keyword evidence="2 3" id="KW-0460">Magnesium</keyword>
<dbReference type="InterPro" id="IPR023214">
    <property type="entry name" value="HAD_sf"/>
</dbReference>
<evidence type="ECO:0000313" key="5">
    <source>
        <dbReference type="Proteomes" id="UP000243591"/>
    </source>
</evidence>
<accession>A0A1D2JVZ4</accession>
<protein>
    <recommendedName>
        <fullName evidence="3">Phosphoserine phosphatase</fullName>
        <shortName evidence="3">PSP</shortName>
        <ecNumber evidence="3">3.1.3.3</ecNumber>
    </recommendedName>
</protein>
<dbReference type="PANTHER" id="PTHR46470">
    <property type="entry name" value="N-ACYLNEURAMINATE-9-PHOSPHATASE"/>
    <property type="match status" value="1"/>
</dbReference>
<dbReference type="EMBL" id="CP023483">
    <property type="protein sequence ID" value="ATF26302.1"/>
    <property type="molecule type" value="Genomic_DNA"/>
</dbReference>
<dbReference type="AlphaFoldDB" id="A0A1D2JVZ4"/>
<evidence type="ECO:0000256" key="1">
    <source>
        <dbReference type="ARBA" id="ARBA00022801"/>
    </source>
</evidence>
<keyword evidence="3" id="KW-0170">Cobalt</keyword>
<dbReference type="InterPro" id="IPR036412">
    <property type="entry name" value="HAD-like_sf"/>
</dbReference>
<keyword evidence="1 3" id="KW-0378">Hydrolase</keyword>
<dbReference type="KEGG" id="bths:CNY62_07885"/>
<dbReference type="HAMAP" id="MF_02240">
    <property type="entry name" value="PSP"/>
    <property type="match status" value="1"/>
</dbReference>
<dbReference type="GO" id="GO:0006564">
    <property type="term" value="P:L-serine biosynthetic process"/>
    <property type="evidence" value="ECO:0007669"/>
    <property type="project" value="UniProtKB-UniRule"/>
</dbReference>
<dbReference type="InterPro" id="IPR006439">
    <property type="entry name" value="HAD-SF_hydro_IA"/>
</dbReference>
<dbReference type="Gene3D" id="3.40.50.1000">
    <property type="entry name" value="HAD superfamily/HAD-like"/>
    <property type="match status" value="1"/>
</dbReference>
<dbReference type="OrthoDB" id="25198at2"/>
<dbReference type="NCBIfam" id="TIGR01509">
    <property type="entry name" value="HAD-SF-IA-v3"/>
    <property type="match status" value="1"/>
</dbReference>
<dbReference type="SFLD" id="SFLDS00003">
    <property type="entry name" value="Haloacid_Dehalogenase"/>
    <property type="match status" value="1"/>
</dbReference>
<dbReference type="Gene3D" id="1.20.120.710">
    <property type="entry name" value="Haloacid dehalogenase hydrolase-like domain"/>
    <property type="match status" value="1"/>
</dbReference>
<dbReference type="SFLD" id="SFLDG01129">
    <property type="entry name" value="C1.5:_HAD__Beta-PGM__Phosphata"/>
    <property type="match status" value="1"/>
</dbReference>